<accession>A0A091C9V0</accession>
<dbReference type="Proteomes" id="UP000029380">
    <property type="component" value="Unassembled WGS sequence"/>
</dbReference>
<comment type="caution">
    <text evidence="1">The sequence shown here is derived from an EMBL/GenBank/DDBJ whole genome shotgun (WGS) entry which is preliminary data.</text>
</comment>
<dbReference type="AlphaFoldDB" id="A0A091C9V0"/>
<dbReference type="EMBL" id="JPVU01000059">
    <property type="protein sequence ID" value="KFN93127.1"/>
    <property type="molecule type" value="Genomic_DNA"/>
</dbReference>
<sequence length="63" mass="7354">MTLRLADHSLWLKHAQQVSLDLGSPADLIRLSEKIQKQILSEENAKTWYQLTKKRYSSFIPAR</sequence>
<dbReference type="PATRIC" id="fig|1302649.3.peg.610"/>
<gene>
    <name evidence="1" type="ORF">TMUPMC115_0603</name>
</gene>
<name>A0A091C9V0_9ENTE</name>
<reference evidence="1 2" key="1">
    <citation type="submission" date="2014-08" db="EMBL/GenBank/DDBJ databases">
        <title>Genome sequence of Tetragenococcus muriaticus.</title>
        <authorList>
            <person name="Chuea-nongthon C."/>
            <person name="Rodtong S."/>
            <person name="Yongsawatdigul J."/>
            <person name="Steele J.L."/>
            <person name="Liu X.-y."/>
            <person name="Speers J."/>
            <person name="Glasner J.D."/>
            <person name="Neeno-Eckwall E.C."/>
        </authorList>
    </citation>
    <scope>NUCLEOTIDE SEQUENCE [LARGE SCALE GENOMIC DNA]</scope>
    <source>
        <strain evidence="1 2">PMC-11-5</strain>
    </source>
</reference>
<evidence type="ECO:0000313" key="2">
    <source>
        <dbReference type="Proteomes" id="UP000029380"/>
    </source>
</evidence>
<organism evidence="1 2">
    <name type="scientific">Tetragenococcus muriaticus PMC-11-5</name>
    <dbReference type="NCBI Taxonomy" id="1302649"/>
    <lineage>
        <taxon>Bacteria</taxon>
        <taxon>Bacillati</taxon>
        <taxon>Bacillota</taxon>
        <taxon>Bacilli</taxon>
        <taxon>Lactobacillales</taxon>
        <taxon>Enterococcaceae</taxon>
        <taxon>Tetragenococcus</taxon>
    </lineage>
</organism>
<evidence type="ECO:0000313" key="1">
    <source>
        <dbReference type="EMBL" id="KFN93127.1"/>
    </source>
</evidence>
<protein>
    <submittedName>
        <fullName evidence="1">Uncharacterized protein</fullName>
    </submittedName>
</protein>
<proteinExistence type="predicted"/>